<dbReference type="AlphaFoldDB" id="A0A1M2V501"/>
<evidence type="ECO:0000313" key="1">
    <source>
        <dbReference type="EMBL" id="OJT02586.1"/>
    </source>
</evidence>
<proteinExistence type="predicted"/>
<dbReference type="EMBL" id="MNAD01001660">
    <property type="protein sequence ID" value="OJT02586.1"/>
    <property type="molecule type" value="Genomic_DNA"/>
</dbReference>
<gene>
    <name evidence="1" type="ORF">TRAPUB_6850</name>
</gene>
<accession>A0A1M2V501</accession>
<sequence>MACISLNSRRSIGDRFLVDCNLGSHANGVPPRQPQREYTIELESMRYTVPEQYLSASETSTLRKQNLNLVPESEGN</sequence>
<dbReference type="Proteomes" id="UP000184267">
    <property type="component" value="Unassembled WGS sequence"/>
</dbReference>
<protein>
    <submittedName>
        <fullName evidence="1">Uncharacterized protein</fullName>
    </submittedName>
</protein>
<name>A0A1M2V501_TRAPU</name>
<comment type="caution">
    <text evidence="1">The sequence shown here is derived from an EMBL/GenBank/DDBJ whole genome shotgun (WGS) entry which is preliminary data.</text>
</comment>
<organism evidence="1 2">
    <name type="scientific">Trametes pubescens</name>
    <name type="common">White-rot fungus</name>
    <dbReference type="NCBI Taxonomy" id="154538"/>
    <lineage>
        <taxon>Eukaryota</taxon>
        <taxon>Fungi</taxon>
        <taxon>Dikarya</taxon>
        <taxon>Basidiomycota</taxon>
        <taxon>Agaricomycotina</taxon>
        <taxon>Agaricomycetes</taxon>
        <taxon>Polyporales</taxon>
        <taxon>Polyporaceae</taxon>
        <taxon>Trametes</taxon>
    </lineage>
</organism>
<keyword evidence="2" id="KW-1185">Reference proteome</keyword>
<evidence type="ECO:0000313" key="2">
    <source>
        <dbReference type="Proteomes" id="UP000184267"/>
    </source>
</evidence>
<reference evidence="1 2" key="1">
    <citation type="submission" date="2016-10" db="EMBL/GenBank/DDBJ databases">
        <title>Genome sequence of the basidiomycete white-rot fungus Trametes pubescens.</title>
        <authorList>
            <person name="Makela M.R."/>
            <person name="Granchi Z."/>
            <person name="Peng M."/>
            <person name="De Vries R.P."/>
            <person name="Grigoriev I."/>
            <person name="Riley R."/>
            <person name="Hilden K."/>
        </authorList>
    </citation>
    <scope>NUCLEOTIDE SEQUENCE [LARGE SCALE GENOMIC DNA]</scope>
    <source>
        <strain evidence="1 2">FBCC735</strain>
    </source>
</reference>